<dbReference type="AlphaFoldDB" id="A0A9D3YRK6"/>
<proteinExistence type="predicted"/>
<keyword evidence="2" id="KW-1185">Reference proteome</keyword>
<accession>A0A9D3YRK6</accession>
<protein>
    <submittedName>
        <fullName evidence="1">Uncharacterized protein</fullName>
    </submittedName>
</protein>
<organism evidence="1 2">
    <name type="scientific">Dreissena polymorpha</name>
    <name type="common">Zebra mussel</name>
    <name type="synonym">Mytilus polymorpha</name>
    <dbReference type="NCBI Taxonomy" id="45954"/>
    <lineage>
        <taxon>Eukaryota</taxon>
        <taxon>Metazoa</taxon>
        <taxon>Spiralia</taxon>
        <taxon>Lophotrochozoa</taxon>
        <taxon>Mollusca</taxon>
        <taxon>Bivalvia</taxon>
        <taxon>Autobranchia</taxon>
        <taxon>Heteroconchia</taxon>
        <taxon>Euheterodonta</taxon>
        <taxon>Imparidentia</taxon>
        <taxon>Neoheterodontei</taxon>
        <taxon>Myida</taxon>
        <taxon>Dreissenoidea</taxon>
        <taxon>Dreissenidae</taxon>
        <taxon>Dreissena</taxon>
    </lineage>
</organism>
<gene>
    <name evidence="1" type="ORF">DPMN_077956</name>
</gene>
<reference evidence="1" key="1">
    <citation type="journal article" date="2019" name="bioRxiv">
        <title>The Genome of the Zebra Mussel, Dreissena polymorpha: A Resource for Invasive Species Research.</title>
        <authorList>
            <person name="McCartney M.A."/>
            <person name="Auch B."/>
            <person name="Kono T."/>
            <person name="Mallez S."/>
            <person name="Zhang Y."/>
            <person name="Obille A."/>
            <person name="Becker A."/>
            <person name="Abrahante J.E."/>
            <person name="Garbe J."/>
            <person name="Badalamenti J.P."/>
            <person name="Herman A."/>
            <person name="Mangelson H."/>
            <person name="Liachko I."/>
            <person name="Sullivan S."/>
            <person name="Sone E.D."/>
            <person name="Koren S."/>
            <person name="Silverstein K.A.T."/>
            <person name="Beckman K.B."/>
            <person name="Gohl D.M."/>
        </authorList>
    </citation>
    <scope>NUCLEOTIDE SEQUENCE</scope>
    <source>
        <strain evidence="1">Duluth1</strain>
        <tissue evidence="1">Whole animal</tissue>
    </source>
</reference>
<reference evidence="1" key="2">
    <citation type="submission" date="2020-11" db="EMBL/GenBank/DDBJ databases">
        <authorList>
            <person name="McCartney M.A."/>
            <person name="Auch B."/>
            <person name="Kono T."/>
            <person name="Mallez S."/>
            <person name="Becker A."/>
            <person name="Gohl D.M."/>
            <person name="Silverstein K.A.T."/>
            <person name="Koren S."/>
            <person name="Bechman K.B."/>
            <person name="Herman A."/>
            <person name="Abrahante J.E."/>
            <person name="Garbe J."/>
        </authorList>
    </citation>
    <scope>NUCLEOTIDE SEQUENCE</scope>
    <source>
        <strain evidence="1">Duluth1</strain>
        <tissue evidence="1">Whole animal</tissue>
    </source>
</reference>
<comment type="caution">
    <text evidence="1">The sequence shown here is derived from an EMBL/GenBank/DDBJ whole genome shotgun (WGS) entry which is preliminary data.</text>
</comment>
<sequence>MRVYCIFHSVLQDVIKHLSYDGQQCDSLVVGAGTEVAFLGKMDELSLFPLCCNFFFSYLAEEQV</sequence>
<dbReference type="Proteomes" id="UP000828390">
    <property type="component" value="Unassembled WGS sequence"/>
</dbReference>
<dbReference type="EMBL" id="JAIWYP010000015">
    <property type="protein sequence ID" value="KAH3702928.1"/>
    <property type="molecule type" value="Genomic_DNA"/>
</dbReference>
<evidence type="ECO:0000313" key="2">
    <source>
        <dbReference type="Proteomes" id="UP000828390"/>
    </source>
</evidence>
<evidence type="ECO:0000313" key="1">
    <source>
        <dbReference type="EMBL" id="KAH3702928.1"/>
    </source>
</evidence>
<name>A0A9D3YRK6_DREPO</name>